<dbReference type="Proteomes" id="UP000515153">
    <property type="component" value="Unplaced"/>
</dbReference>
<organism evidence="5 6">
    <name type="scientific">Pyricularia grisea</name>
    <name type="common">Crabgrass-specific blast fungus</name>
    <name type="synonym">Magnaporthe grisea</name>
    <dbReference type="NCBI Taxonomy" id="148305"/>
    <lineage>
        <taxon>Eukaryota</taxon>
        <taxon>Fungi</taxon>
        <taxon>Dikarya</taxon>
        <taxon>Ascomycota</taxon>
        <taxon>Pezizomycotina</taxon>
        <taxon>Sordariomycetes</taxon>
        <taxon>Sordariomycetidae</taxon>
        <taxon>Magnaporthales</taxon>
        <taxon>Pyriculariaceae</taxon>
        <taxon>Pyricularia</taxon>
    </lineage>
</organism>
<dbReference type="InterPro" id="IPR007889">
    <property type="entry name" value="HTH_Psq"/>
</dbReference>
<dbReference type="GO" id="GO:0005634">
    <property type="term" value="C:nucleus"/>
    <property type="evidence" value="ECO:0007669"/>
    <property type="project" value="UniProtKB-SubCell"/>
</dbReference>
<keyword evidence="5" id="KW-1185">Reference proteome</keyword>
<evidence type="ECO:0000313" key="6">
    <source>
        <dbReference type="RefSeq" id="XP_030983654.1"/>
    </source>
</evidence>
<sequence>MPRYDENDMAAAIADVAQGVPVLRAAKKWHVPRSTLRGRLTGTTPRFITNTSFQKLSVSQETALETWILGQEALGYPPTHSEIRHIAEKVLLASGQPPTLGIKWVQKFLRRYPSLKVHRPRKIDSARIHGATTEVIRKWWPRLQNPTTSAIKPENRWNMDETGIMAGQGSNGLVIGSNFTRSIQRKQPGLREWTSFIECISATGKSLPPLCIFRGKTVQQQWFPSNELQRFEGWKFTATPNGWTDDNTAVEWLKSVFLPMSTPEVAGDPRLLILDGHHSHATPEFMTECFKNNVFIVYLPPHSSHVLQPLDLSVFSVLKSEYRRRLTATGFVTDSTVVGKRLLLQCYYEARGRAFKATIIRSGFKTTGLWPLRIAKPLMNPLLLENANSQRHKAVGPQIVAALESGAIVPVPETAKKSSRTTWETPVRSYELARQLSTIRSQSRVSPTRRSYHLKLIRAWEQKEFDSVRKDRQIAILEAKLEAARPVRRRKVQMDPNEAFVDIRDVELTNLINQEMPLTSEELPEEEDSNDVLDCIEVVHID</sequence>
<dbReference type="SUPFAM" id="SSF46689">
    <property type="entry name" value="Homeodomain-like"/>
    <property type="match status" value="1"/>
</dbReference>
<dbReference type="PANTHER" id="PTHR19303:SF74">
    <property type="entry name" value="POGO TRANSPOSABLE ELEMENT WITH KRAB DOMAIN"/>
    <property type="match status" value="1"/>
</dbReference>
<gene>
    <name evidence="6" type="ORF">PgNI_02720</name>
</gene>
<dbReference type="SMART" id="SM00674">
    <property type="entry name" value="CENPB"/>
    <property type="match status" value="1"/>
</dbReference>
<dbReference type="PROSITE" id="PS51253">
    <property type="entry name" value="HTH_CENPB"/>
    <property type="match status" value="1"/>
</dbReference>
<dbReference type="Pfam" id="PF03184">
    <property type="entry name" value="DDE_1"/>
    <property type="match status" value="1"/>
</dbReference>
<evidence type="ECO:0000256" key="1">
    <source>
        <dbReference type="ARBA" id="ARBA00004123"/>
    </source>
</evidence>
<reference evidence="6" key="3">
    <citation type="submission" date="2025-08" db="UniProtKB">
        <authorList>
            <consortium name="RefSeq"/>
        </authorList>
    </citation>
    <scope>IDENTIFICATION</scope>
    <source>
        <strain evidence="6">NI907</strain>
    </source>
</reference>
<dbReference type="InterPro" id="IPR036397">
    <property type="entry name" value="RNaseH_sf"/>
</dbReference>
<dbReference type="Gene3D" id="3.30.420.10">
    <property type="entry name" value="Ribonuclease H-like superfamily/Ribonuclease H"/>
    <property type="match status" value="1"/>
</dbReference>
<feature type="domain" description="HTH CENPB-type" evidence="4">
    <location>
        <begin position="48"/>
        <end position="118"/>
    </location>
</feature>
<keyword evidence="2" id="KW-0238">DNA-binding</keyword>
<accession>A0A6P8B9F7</accession>
<dbReference type="Pfam" id="PF03221">
    <property type="entry name" value="HTH_Tnp_Tc5"/>
    <property type="match status" value="1"/>
</dbReference>
<dbReference type="AlphaFoldDB" id="A0A6P8B9F7"/>
<dbReference type="GO" id="GO:0003677">
    <property type="term" value="F:DNA binding"/>
    <property type="evidence" value="ECO:0007669"/>
    <property type="project" value="UniProtKB-KW"/>
</dbReference>
<dbReference type="InterPro" id="IPR009057">
    <property type="entry name" value="Homeodomain-like_sf"/>
</dbReference>
<evidence type="ECO:0000259" key="4">
    <source>
        <dbReference type="PROSITE" id="PS51253"/>
    </source>
</evidence>
<dbReference type="PANTHER" id="PTHR19303">
    <property type="entry name" value="TRANSPOSON"/>
    <property type="match status" value="1"/>
</dbReference>
<dbReference type="Gene3D" id="1.10.10.60">
    <property type="entry name" value="Homeodomain-like"/>
    <property type="match status" value="1"/>
</dbReference>
<evidence type="ECO:0000256" key="2">
    <source>
        <dbReference type="ARBA" id="ARBA00023125"/>
    </source>
</evidence>
<name>A0A6P8B9F7_PYRGI</name>
<keyword evidence="3" id="KW-0539">Nucleus</keyword>
<evidence type="ECO:0000313" key="5">
    <source>
        <dbReference type="Proteomes" id="UP000515153"/>
    </source>
</evidence>
<protein>
    <recommendedName>
        <fullName evidence="4">HTH CENPB-type domain-containing protein</fullName>
    </recommendedName>
</protein>
<dbReference type="InterPro" id="IPR006600">
    <property type="entry name" value="HTH_CenpB_DNA-bd_dom"/>
</dbReference>
<comment type="subcellular location">
    <subcellularLocation>
        <location evidence="1">Nucleus</location>
    </subcellularLocation>
</comment>
<dbReference type="GeneID" id="41957690"/>
<dbReference type="InterPro" id="IPR050863">
    <property type="entry name" value="CenT-Element_Derived"/>
</dbReference>
<evidence type="ECO:0000256" key="3">
    <source>
        <dbReference type="ARBA" id="ARBA00023242"/>
    </source>
</evidence>
<dbReference type="RefSeq" id="XP_030983654.1">
    <property type="nucleotide sequence ID" value="XM_031122779.1"/>
</dbReference>
<dbReference type="InterPro" id="IPR004875">
    <property type="entry name" value="DDE_SF_endonuclease_dom"/>
</dbReference>
<reference evidence="6" key="2">
    <citation type="submission" date="2019-10" db="EMBL/GenBank/DDBJ databases">
        <authorList>
            <consortium name="NCBI Genome Project"/>
        </authorList>
    </citation>
    <scope>NUCLEOTIDE SEQUENCE</scope>
    <source>
        <strain evidence="6">NI907</strain>
    </source>
</reference>
<dbReference type="KEGG" id="pgri:PgNI_02720"/>
<dbReference type="Pfam" id="PF05225">
    <property type="entry name" value="HTH_psq"/>
    <property type="match status" value="1"/>
</dbReference>
<reference evidence="6" key="1">
    <citation type="journal article" date="2019" name="Mol. Biol. Evol.">
        <title>Blast fungal genomes show frequent chromosomal changes, gene gains and losses, and effector gene turnover.</title>
        <authorList>
            <person name="Gomez Luciano L.B."/>
            <person name="Jason Tsai I."/>
            <person name="Chuma I."/>
            <person name="Tosa Y."/>
            <person name="Chen Y.H."/>
            <person name="Li J.Y."/>
            <person name="Li M.Y."/>
            <person name="Jade Lu M.Y."/>
            <person name="Nakayashiki H."/>
            <person name="Li W.H."/>
        </authorList>
    </citation>
    <scope>NUCLEOTIDE SEQUENCE</scope>
    <source>
        <strain evidence="6">NI907</strain>
    </source>
</reference>
<proteinExistence type="predicted"/>